<evidence type="ECO:0008006" key="3">
    <source>
        <dbReference type="Google" id="ProtNLM"/>
    </source>
</evidence>
<reference evidence="1 2" key="1">
    <citation type="submission" date="2024-11" db="EMBL/GenBank/DDBJ databases">
        <title>Chromosome-level genome assembly of the freshwater bivalve Anodonta woodiana.</title>
        <authorList>
            <person name="Chen X."/>
        </authorList>
    </citation>
    <scope>NUCLEOTIDE SEQUENCE [LARGE SCALE GENOMIC DNA]</scope>
    <source>
        <strain evidence="1">MN2024</strain>
        <tissue evidence="1">Gills</tissue>
    </source>
</reference>
<dbReference type="Proteomes" id="UP001634394">
    <property type="component" value="Unassembled WGS sequence"/>
</dbReference>
<keyword evidence="2" id="KW-1185">Reference proteome</keyword>
<gene>
    <name evidence="1" type="ORF">ACJMK2_005284</name>
</gene>
<dbReference type="AlphaFoldDB" id="A0ABD3VPY1"/>
<evidence type="ECO:0000313" key="1">
    <source>
        <dbReference type="EMBL" id="KAL3863532.1"/>
    </source>
</evidence>
<organism evidence="1 2">
    <name type="scientific">Sinanodonta woodiana</name>
    <name type="common">Chinese pond mussel</name>
    <name type="synonym">Anodonta woodiana</name>
    <dbReference type="NCBI Taxonomy" id="1069815"/>
    <lineage>
        <taxon>Eukaryota</taxon>
        <taxon>Metazoa</taxon>
        <taxon>Spiralia</taxon>
        <taxon>Lophotrochozoa</taxon>
        <taxon>Mollusca</taxon>
        <taxon>Bivalvia</taxon>
        <taxon>Autobranchia</taxon>
        <taxon>Heteroconchia</taxon>
        <taxon>Palaeoheterodonta</taxon>
        <taxon>Unionida</taxon>
        <taxon>Unionoidea</taxon>
        <taxon>Unionidae</taxon>
        <taxon>Unioninae</taxon>
        <taxon>Sinanodonta</taxon>
    </lineage>
</organism>
<name>A0ABD3VPY1_SINWO</name>
<dbReference type="EMBL" id="JBJQND010000010">
    <property type="protein sequence ID" value="KAL3863532.1"/>
    <property type="molecule type" value="Genomic_DNA"/>
</dbReference>
<sequence>MFGTTENINRLQSSEHWFVDGTFKVAPEVFYQIFTIYALIDSKAVPLIYCLIQDKAEATYSRVLERIKELRPDLNPSSVMCDFEKSHT</sequence>
<accession>A0ABD3VPY1</accession>
<evidence type="ECO:0000313" key="2">
    <source>
        <dbReference type="Proteomes" id="UP001634394"/>
    </source>
</evidence>
<proteinExistence type="predicted"/>
<protein>
    <recommendedName>
        <fullName evidence="3">MULE transposase domain-containing protein</fullName>
    </recommendedName>
</protein>
<comment type="caution">
    <text evidence="1">The sequence shown here is derived from an EMBL/GenBank/DDBJ whole genome shotgun (WGS) entry which is preliminary data.</text>
</comment>